<evidence type="ECO:0000259" key="1">
    <source>
        <dbReference type="PROSITE" id="PS50112"/>
    </source>
</evidence>
<dbReference type="RefSeq" id="WP_173945854.1">
    <property type="nucleotide sequence ID" value="NZ_CP102846.1"/>
</dbReference>
<keyword evidence="2" id="KW-0614">Plasmid</keyword>
<dbReference type="SUPFAM" id="SSF55785">
    <property type="entry name" value="PYP-like sensor domain (PAS domain)"/>
    <property type="match status" value="2"/>
</dbReference>
<dbReference type="Pfam" id="PF08448">
    <property type="entry name" value="PAS_4"/>
    <property type="match status" value="1"/>
</dbReference>
<dbReference type="Gene3D" id="3.30.450.40">
    <property type="match status" value="1"/>
</dbReference>
<dbReference type="PANTHER" id="PTHR44757">
    <property type="entry name" value="DIGUANYLATE CYCLASE DGCP"/>
    <property type="match status" value="1"/>
</dbReference>
<dbReference type="InterPro" id="IPR001610">
    <property type="entry name" value="PAC"/>
</dbReference>
<dbReference type="Pfam" id="PF13185">
    <property type="entry name" value="GAF_2"/>
    <property type="match status" value="1"/>
</dbReference>
<accession>A0ABY5RY87</accession>
<dbReference type="InterPro" id="IPR035965">
    <property type="entry name" value="PAS-like_dom_sf"/>
</dbReference>
<dbReference type="Gene3D" id="3.30.450.20">
    <property type="entry name" value="PAS domain"/>
    <property type="match status" value="2"/>
</dbReference>
<reference evidence="2" key="1">
    <citation type="submission" date="2022-08" db="EMBL/GenBank/DDBJ databases">
        <title>Microvirga terrae sp. nov., isolated from soil.</title>
        <authorList>
            <person name="Kim K.H."/>
            <person name="Seo Y.L."/>
            <person name="Kim J.M."/>
            <person name="Lee J.K."/>
            <person name="Han D.M."/>
            <person name="Jeon C.O."/>
        </authorList>
    </citation>
    <scope>NUCLEOTIDE SEQUENCE</scope>
    <source>
        <strain evidence="2">R24</strain>
        <plasmid evidence="2">pR24_1</plasmid>
    </source>
</reference>
<dbReference type="CDD" id="cd00130">
    <property type="entry name" value="PAS"/>
    <property type="match status" value="1"/>
</dbReference>
<dbReference type="SMART" id="SM00065">
    <property type="entry name" value="GAF"/>
    <property type="match status" value="1"/>
</dbReference>
<evidence type="ECO:0000313" key="2">
    <source>
        <dbReference type="EMBL" id="UVF22240.1"/>
    </source>
</evidence>
<dbReference type="Proteomes" id="UP001017257">
    <property type="component" value="Plasmid pR24_1"/>
</dbReference>
<feature type="domain" description="PAS" evidence="1">
    <location>
        <begin position="342"/>
        <end position="412"/>
    </location>
</feature>
<dbReference type="Pfam" id="PF00989">
    <property type="entry name" value="PAS"/>
    <property type="match status" value="1"/>
</dbReference>
<dbReference type="EMBL" id="CP102846">
    <property type="protein sequence ID" value="UVF22240.1"/>
    <property type="molecule type" value="Genomic_DNA"/>
</dbReference>
<dbReference type="SUPFAM" id="SSF55781">
    <property type="entry name" value="GAF domain-like"/>
    <property type="match status" value="1"/>
</dbReference>
<dbReference type="InterPro" id="IPR013656">
    <property type="entry name" value="PAS_4"/>
</dbReference>
<evidence type="ECO:0000313" key="3">
    <source>
        <dbReference type="Proteomes" id="UP001017257"/>
    </source>
</evidence>
<dbReference type="PROSITE" id="PS50112">
    <property type="entry name" value="PAS"/>
    <property type="match status" value="1"/>
</dbReference>
<sequence length="471" mass="50319">MPPKSEQNGIPAIPSAQGILDALAAPIAVLDQSGTIVATNRAWQDFGQANQAGDSSHIGINYLEVCARATGGDAPCAKAAAVGIRSALSGDSTFVLEYPCHSPDEQRWFQLRVSRLKHMGANYAVVIHHDITERILIEQEKQAYLAKAQWLQEQLKVLAEARAQWHQEQLKALTAASARIAAVGTPEATLQEIVDQARGIIGAHWAAVQTVSYGLWPHTSAALSLSEECLQGSALAISMAAAAIATQVIRSGVPVRLATWAWPPDPDPHGGQEPPALPGPLVGMLAVPLVGPQGGGRMGAVMLSGKVSGEFTPDDEALLTQLGQIASVALESAAQVHAMRNAKERLLATQEHAGVGIGETDLTGRLVMVNARFCTLTGYSRSELLTRSIFDLTAPENSTDEQALYQQHVAGERKAYALEQSYVRQDGSVTRFAVTANAVFDEQGQFRYSVRVIQPLDQPTTLRLVPANDTP</sequence>
<dbReference type="NCBIfam" id="TIGR00229">
    <property type="entry name" value="sensory_box"/>
    <property type="match status" value="1"/>
</dbReference>
<gene>
    <name evidence="2" type="ORF">HPT29_026520</name>
</gene>
<proteinExistence type="predicted"/>
<dbReference type="InterPro" id="IPR013767">
    <property type="entry name" value="PAS_fold"/>
</dbReference>
<geneLocation type="plasmid" evidence="2 3">
    <name>pR24_1</name>
</geneLocation>
<name>A0ABY5RY87_9HYPH</name>
<dbReference type="SMART" id="SM00086">
    <property type="entry name" value="PAC"/>
    <property type="match status" value="2"/>
</dbReference>
<dbReference type="InterPro" id="IPR000014">
    <property type="entry name" value="PAS"/>
</dbReference>
<protein>
    <submittedName>
        <fullName evidence="2">PAS domain S-box protein</fullName>
    </submittedName>
</protein>
<dbReference type="InterPro" id="IPR052155">
    <property type="entry name" value="Biofilm_reg_signaling"/>
</dbReference>
<dbReference type="InterPro" id="IPR029016">
    <property type="entry name" value="GAF-like_dom_sf"/>
</dbReference>
<dbReference type="PANTHER" id="PTHR44757:SF2">
    <property type="entry name" value="BIOFILM ARCHITECTURE MAINTENANCE PROTEIN MBAA"/>
    <property type="match status" value="1"/>
</dbReference>
<keyword evidence="3" id="KW-1185">Reference proteome</keyword>
<organism evidence="2 3">
    <name type="scientific">Microvirga terrae</name>
    <dbReference type="NCBI Taxonomy" id="2740529"/>
    <lineage>
        <taxon>Bacteria</taxon>
        <taxon>Pseudomonadati</taxon>
        <taxon>Pseudomonadota</taxon>
        <taxon>Alphaproteobacteria</taxon>
        <taxon>Hyphomicrobiales</taxon>
        <taxon>Methylobacteriaceae</taxon>
        <taxon>Microvirga</taxon>
    </lineage>
</organism>
<dbReference type="SMART" id="SM00091">
    <property type="entry name" value="PAS"/>
    <property type="match status" value="1"/>
</dbReference>
<dbReference type="InterPro" id="IPR003018">
    <property type="entry name" value="GAF"/>
</dbReference>